<dbReference type="Proteomes" id="UP001595607">
    <property type="component" value="Unassembled WGS sequence"/>
</dbReference>
<dbReference type="SMART" id="SM01323">
    <property type="entry name" value="YajC"/>
    <property type="match status" value="1"/>
</dbReference>
<evidence type="ECO:0000256" key="8">
    <source>
        <dbReference type="ARBA" id="ARBA00022692"/>
    </source>
</evidence>
<dbReference type="Pfam" id="PF02699">
    <property type="entry name" value="YajC"/>
    <property type="match status" value="1"/>
</dbReference>
<keyword evidence="15" id="KW-1185">Reference proteome</keyword>
<dbReference type="RefSeq" id="WP_189571969.1">
    <property type="nucleotide sequence ID" value="NZ_BMXU01000001.1"/>
</dbReference>
<dbReference type="NCBIfam" id="TIGR00739">
    <property type="entry name" value="yajC"/>
    <property type="match status" value="1"/>
</dbReference>
<proteinExistence type="inferred from homology"/>
<feature type="transmembrane region" description="Helical" evidence="13">
    <location>
        <begin position="23"/>
        <end position="42"/>
    </location>
</feature>
<evidence type="ECO:0000256" key="12">
    <source>
        <dbReference type="ARBA" id="ARBA00023136"/>
    </source>
</evidence>
<comment type="caution">
    <text evidence="14">The sequence shown here is derived from an EMBL/GenBank/DDBJ whole genome shotgun (WGS) entry which is preliminary data.</text>
</comment>
<sequence>MLALTFFIGTAAAQDAGAPGAPSLIAQMIPFLLIFVIFYFLLIRPQQQARKKHQQMVEGVKRGDTVVTAGGLVGKVTKVSDGPEVTVKLADGVEVQVIKATLADVRVKGEPAEVANDTKS</sequence>
<dbReference type="InterPro" id="IPR003849">
    <property type="entry name" value="Preprotein_translocase_YajC"/>
</dbReference>
<evidence type="ECO:0000256" key="3">
    <source>
        <dbReference type="ARBA" id="ARBA00006742"/>
    </source>
</evidence>
<keyword evidence="6" id="KW-0813">Transport</keyword>
<evidence type="ECO:0000256" key="5">
    <source>
        <dbReference type="ARBA" id="ARBA00014962"/>
    </source>
</evidence>
<keyword evidence="10 13" id="KW-1133">Transmembrane helix</keyword>
<evidence type="ECO:0000313" key="14">
    <source>
        <dbReference type="EMBL" id="MFC3301279.1"/>
    </source>
</evidence>
<evidence type="ECO:0000256" key="7">
    <source>
        <dbReference type="ARBA" id="ARBA00022475"/>
    </source>
</evidence>
<evidence type="ECO:0000256" key="1">
    <source>
        <dbReference type="ARBA" id="ARBA00002061"/>
    </source>
</evidence>
<reference evidence="15" key="1">
    <citation type="journal article" date="2019" name="Int. J. Syst. Evol. Microbiol.">
        <title>The Global Catalogue of Microorganisms (GCM) 10K type strain sequencing project: providing services to taxonomists for standard genome sequencing and annotation.</title>
        <authorList>
            <consortium name="The Broad Institute Genomics Platform"/>
            <consortium name="The Broad Institute Genome Sequencing Center for Infectious Disease"/>
            <person name="Wu L."/>
            <person name="Ma J."/>
        </authorList>
    </citation>
    <scope>NUCLEOTIDE SEQUENCE [LARGE SCALE GENOMIC DNA]</scope>
    <source>
        <strain evidence="15">KCTC 22245</strain>
    </source>
</reference>
<evidence type="ECO:0000256" key="9">
    <source>
        <dbReference type="ARBA" id="ARBA00022927"/>
    </source>
</evidence>
<accession>A0ABV7M961</accession>
<evidence type="ECO:0000256" key="11">
    <source>
        <dbReference type="ARBA" id="ARBA00023010"/>
    </source>
</evidence>
<evidence type="ECO:0000256" key="10">
    <source>
        <dbReference type="ARBA" id="ARBA00022989"/>
    </source>
</evidence>
<comment type="similarity">
    <text evidence="3">Belongs to the YajC family.</text>
</comment>
<dbReference type="PANTHER" id="PTHR33909">
    <property type="entry name" value="SEC TRANSLOCON ACCESSORY COMPLEX SUBUNIT YAJC"/>
    <property type="match status" value="1"/>
</dbReference>
<dbReference type="PRINTS" id="PR01853">
    <property type="entry name" value="YAJCTRNLCASE"/>
</dbReference>
<keyword evidence="7" id="KW-1003">Cell membrane</keyword>
<keyword evidence="9" id="KW-0653">Protein transport</keyword>
<evidence type="ECO:0000256" key="4">
    <source>
        <dbReference type="ARBA" id="ARBA00011718"/>
    </source>
</evidence>
<comment type="subunit">
    <text evidence="4">Part of the SecDF-YidC-YajC translocase complex. The SecDF-YidC-YajC translocase forms a supercomplex with SecYEG, called the holo-translocon (HTL).</text>
</comment>
<name>A0ABV7M961_9PROT</name>
<keyword evidence="11" id="KW-0811">Translocation</keyword>
<keyword evidence="12 13" id="KW-0472">Membrane</keyword>
<evidence type="ECO:0000256" key="13">
    <source>
        <dbReference type="SAM" id="Phobius"/>
    </source>
</evidence>
<protein>
    <recommendedName>
        <fullName evidence="5">Sec translocon accessory complex subunit YajC</fullName>
    </recommendedName>
</protein>
<comment type="subcellular location">
    <subcellularLocation>
        <location evidence="2">Cell membrane</location>
        <topology evidence="2">Single-pass membrane protein</topology>
    </subcellularLocation>
</comment>
<gene>
    <name evidence="14" type="primary">yajC</name>
    <name evidence="14" type="ORF">ACFONP_00855</name>
</gene>
<comment type="function">
    <text evidence="1">The SecYEG-SecDF-YajC-YidC holo-translocon (HTL) protein secretase/insertase is a supercomplex required for protein secretion, insertion of proteins into membranes, and assembly of membrane protein complexes. While the SecYEG complex is essential for assembly of a number of proteins and complexes, the SecDF-YajC-YidC subcomplex facilitates these functions.</text>
</comment>
<keyword evidence="8 13" id="KW-0812">Transmembrane</keyword>
<evidence type="ECO:0000256" key="2">
    <source>
        <dbReference type="ARBA" id="ARBA00004162"/>
    </source>
</evidence>
<dbReference type="PANTHER" id="PTHR33909:SF1">
    <property type="entry name" value="SEC TRANSLOCON ACCESSORY COMPLEX SUBUNIT YAJC"/>
    <property type="match status" value="1"/>
</dbReference>
<evidence type="ECO:0000313" key="15">
    <source>
        <dbReference type="Proteomes" id="UP001595607"/>
    </source>
</evidence>
<organism evidence="14 15">
    <name type="scientific">Parvularcula lutaonensis</name>
    <dbReference type="NCBI Taxonomy" id="491923"/>
    <lineage>
        <taxon>Bacteria</taxon>
        <taxon>Pseudomonadati</taxon>
        <taxon>Pseudomonadota</taxon>
        <taxon>Alphaproteobacteria</taxon>
        <taxon>Parvularculales</taxon>
        <taxon>Parvularculaceae</taxon>
        <taxon>Parvularcula</taxon>
    </lineage>
</organism>
<evidence type="ECO:0000256" key="6">
    <source>
        <dbReference type="ARBA" id="ARBA00022448"/>
    </source>
</evidence>
<dbReference type="EMBL" id="JBHRVA010000002">
    <property type="protein sequence ID" value="MFC3301279.1"/>
    <property type="molecule type" value="Genomic_DNA"/>
</dbReference>